<protein>
    <submittedName>
        <fullName evidence="4">ABC transporter ATP-binding protein</fullName>
    </submittedName>
</protein>
<gene>
    <name evidence="4" type="ORF">GCM10011519_22020</name>
</gene>
<evidence type="ECO:0000256" key="2">
    <source>
        <dbReference type="ARBA" id="ARBA00022840"/>
    </source>
</evidence>
<evidence type="ECO:0000313" key="4">
    <source>
        <dbReference type="EMBL" id="GGF47568.1"/>
    </source>
</evidence>
<dbReference type="InterPro" id="IPR003593">
    <property type="entry name" value="AAA+_ATPase"/>
</dbReference>
<evidence type="ECO:0000313" key="5">
    <source>
        <dbReference type="Proteomes" id="UP000649179"/>
    </source>
</evidence>
<dbReference type="GO" id="GO:0005886">
    <property type="term" value="C:plasma membrane"/>
    <property type="evidence" value="ECO:0007669"/>
    <property type="project" value="TreeGrafter"/>
</dbReference>
<dbReference type="Pfam" id="PF00005">
    <property type="entry name" value="ABC_tran"/>
    <property type="match status" value="1"/>
</dbReference>
<dbReference type="PANTHER" id="PTHR24220:SF685">
    <property type="entry name" value="ABC TRANSPORTER RELATED"/>
    <property type="match status" value="1"/>
</dbReference>
<evidence type="ECO:0000259" key="3">
    <source>
        <dbReference type="PROSITE" id="PS50893"/>
    </source>
</evidence>
<dbReference type="InterPro" id="IPR027417">
    <property type="entry name" value="P-loop_NTPase"/>
</dbReference>
<keyword evidence="5" id="KW-1185">Reference proteome</keyword>
<dbReference type="RefSeq" id="WP_188779806.1">
    <property type="nucleotide sequence ID" value="NZ_BMKQ01000001.1"/>
</dbReference>
<feature type="domain" description="ABC transporter" evidence="3">
    <location>
        <begin position="10"/>
        <end position="247"/>
    </location>
</feature>
<dbReference type="GO" id="GO:0016887">
    <property type="term" value="F:ATP hydrolysis activity"/>
    <property type="evidence" value="ECO:0007669"/>
    <property type="project" value="InterPro"/>
</dbReference>
<dbReference type="AlphaFoldDB" id="A0A917F542"/>
<comment type="caution">
    <text evidence="4">The sequence shown here is derived from an EMBL/GenBank/DDBJ whole genome shotgun (WGS) entry which is preliminary data.</text>
</comment>
<sequence length="279" mass="28974">MSAGLPILTSRLVHIYRSEGSDVAALSGVDLRVRAGEQIGLLGPSGAGKSTLLSLLGGLFRPSAGTIQVGDVELSAATTRELEDLRAGTIALVLQGAWRNLLPYLTPRENVGFAQYAARRLGREVPEVDDVLSTVGLAGAGEAALTALTPGQLQLCAVAVAVAAAPGVLLADEPTSQLDHVARDRVMAALAEVNRSLGATVVVVTHDPDVAASLPRTVTIRDGRVGGEGRSGEEYSVVTADGFLPLPTHAREALVPGTLVRVEQSGDRFVLDPAPEEER</sequence>
<keyword evidence="1" id="KW-0547">Nucleotide-binding</keyword>
<dbReference type="GO" id="GO:0022857">
    <property type="term" value="F:transmembrane transporter activity"/>
    <property type="evidence" value="ECO:0007669"/>
    <property type="project" value="TreeGrafter"/>
</dbReference>
<dbReference type="PROSITE" id="PS50893">
    <property type="entry name" value="ABC_TRANSPORTER_2"/>
    <property type="match status" value="1"/>
</dbReference>
<reference evidence="4" key="1">
    <citation type="journal article" date="2014" name="Int. J. Syst. Evol. Microbiol.">
        <title>Complete genome sequence of Corynebacterium casei LMG S-19264T (=DSM 44701T), isolated from a smear-ripened cheese.</title>
        <authorList>
            <consortium name="US DOE Joint Genome Institute (JGI-PGF)"/>
            <person name="Walter F."/>
            <person name="Albersmeier A."/>
            <person name="Kalinowski J."/>
            <person name="Ruckert C."/>
        </authorList>
    </citation>
    <scope>NUCLEOTIDE SEQUENCE</scope>
    <source>
        <strain evidence="4">CGMCC 1.16067</strain>
    </source>
</reference>
<dbReference type="EMBL" id="BMKQ01000001">
    <property type="protein sequence ID" value="GGF47568.1"/>
    <property type="molecule type" value="Genomic_DNA"/>
</dbReference>
<reference evidence="4" key="2">
    <citation type="submission" date="2020-09" db="EMBL/GenBank/DDBJ databases">
        <authorList>
            <person name="Sun Q."/>
            <person name="Zhou Y."/>
        </authorList>
    </citation>
    <scope>NUCLEOTIDE SEQUENCE</scope>
    <source>
        <strain evidence="4">CGMCC 1.16067</strain>
    </source>
</reference>
<dbReference type="Gene3D" id="3.40.50.300">
    <property type="entry name" value="P-loop containing nucleotide triphosphate hydrolases"/>
    <property type="match status" value="1"/>
</dbReference>
<organism evidence="4 5">
    <name type="scientific">Marmoricola endophyticus</name>
    <dbReference type="NCBI Taxonomy" id="2040280"/>
    <lineage>
        <taxon>Bacteria</taxon>
        <taxon>Bacillati</taxon>
        <taxon>Actinomycetota</taxon>
        <taxon>Actinomycetes</taxon>
        <taxon>Propionibacteriales</taxon>
        <taxon>Nocardioidaceae</taxon>
        <taxon>Marmoricola</taxon>
    </lineage>
</organism>
<evidence type="ECO:0000256" key="1">
    <source>
        <dbReference type="ARBA" id="ARBA00022741"/>
    </source>
</evidence>
<proteinExistence type="predicted"/>
<dbReference type="Proteomes" id="UP000649179">
    <property type="component" value="Unassembled WGS sequence"/>
</dbReference>
<name>A0A917F542_9ACTN</name>
<dbReference type="PANTHER" id="PTHR24220">
    <property type="entry name" value="IMPORT ATP-BINDING PROTEIN"/>
    <property type="match status" value="1"/>
</dbReference>
<dbReference type="SUPFAM" id="SSF52540">
    <property type="entry name" value="P-loop containing nucleoside triphosphate hydrolases"/>
    <property type="match status" value="1"/>
</dbReference>
<keyword evidence="2 4" id="KW-0067">ATP-binding</keyword>
<dbReference type="InterPro" id="IPR003439">
    <property type="entry name" value="ABC_transporter-like_ATP-bd"/>
</dbReference>
<dbReference type="SMART" id="SM00382">
    <property type="entry name" value="AAA"/>
    <property type="match status" value="1"/>
</dbReference>
<dbReference type="GO" id="GO:0005524">
    <property type="term" value="F:ATP binding"/>
    <property type="evidence" value="ECO:0007669"/>
    <property type="project" value="UniProtKB-KW"/>
</dbReference>
<dbReference type="InterPro" id="IPR015854">
    <property type="entry name" value="ABC_transpr_LolD-like"/>
</dbReference>
<accession>A0A917F542</accession>